<feature type="transmembrane region" description="Helical" evidence="8">
    <location>
        <begin position="110"/>
        <end position="129"/>
    </location>
</feature>
<evidence type="ECO:0000313" key="10">
    <source>
        <dbReference type="EMBL" id="KAK3284031.1"/>
    </source>
</evidence>
<feature type="transmembrane region" description="Helical" evidence="8">
    <location>
        <begin position="220"/>
        <end position="237"/>
    </location>
</feature>
<comment type="subcellular location">
    <subcellularLocation>
        <location evidence="1">Membrane</location>
        <topology evidence="1">Multi-pass membrane protein</topology>
    </subcellularLocation>
</comment>
<evidence type="ECO:0000256" key="6">
    <source>
        <dbReference type="ARBA" id="ARBA00023136"/>
    </source>
</evidence>
<dbReference type="SUPFAM" id="SSF111352">
    <property type="entry name" value="Ammonium transporter"/>
    <property type="match status" value="1"/>
</dbReference>
<dbReference type="GO" id="GO:0008519">
    <property type="term" value="F:ammonium channel activity"/>
    <property type="evidence" value="ECO:0007669"/>
    <property type="project" value="InterPro"/>
</dbReference>
<protein>
    <submittedName>
        <fullName evidence="10">Ammonium transporter</fullName>
    </submittedName>
</protein>
<sequence length="494" mass="53790">MSAETDLSLSTDEKITELWDLIDFIWILVSAVLVLNMQSGFCFLEVGLARSKNGKSVLLKNVFDCIAMLFCWGAGGHAIASKNGKSIFVGTGNWSFDNSDAQGAMDAVSWLFQASFASTAVTIIGGAVIERCDYKAYLMITVLFCYGTYAVICRWTWSEDAWLANSNTFYWLHFMDFAGSGVVHMVGGISGLVHCYLIGPRMWRFGPQGNPLELEGANNLILSTIGTLVLLVAWYGFNCGSTLGLSNGRGIIAVRIAVANTLSCTAAGCTAMAYTWVREMDQLQPSLNSILAGLVGITGVCDTIELWAAPLVGVVAAIGSMWCDQILLRFQIDDPIGVVGVHGVAGMWGVLAVGIFAKIGLDDGKRGLLYGDVNLFCSQIFGMVVLVSYTAGSQALIFWVVNRVKPIRISPEAEEMGMDRYYHHGAVTNDCALVHPASTFRTHLLAEDRMRFLIWRPYFILLHSRTQKSPCAFPADAAFPFLLLCCYSSHPSTA</sequence>
<keyword evidence="4 8" id="KW-0812">Transmembrane</keyword>
<feature type="transmembrane region" description="Helical" evidence="8">
    <location>
        <begin position="24"/>
        <end position="49"/>
    </location>
</feature>
<keyword evidence="3" id="KW-0813">Transport</keyword>
<evidence type="ECO:0000256" key="4">
    <source>
        <dbReference type="ARBA" id="ARBA00022692"/>
    </source>
</evidence>
<feature type="transmembrane region" description="Helical" evidence="8">
    <location>
        <begin position="380"/>
        <end position="401"/>
    </location>
</feature>
<keyword evidence="6 8" id="KW-0472">Membrane</keyword>
<dbReference type="AlphaFoldDB" id="A0AAE0GV64"/>
<feature type="domain" description="Ammonium transporter AmtB-like" evidence="9">
    <location>
        <begin position="25"/>
        <end position="424"/>
    </location>
</feature>
<gene>
    <name evidence="10" type="ORF">CYMTET_8298</name>
</gene>
<dbReference type="PANTHER" id="PTHR11730">
    <property type="entry name" value="AMMONIUM TRANSPORTER"/>
    <property type="match status" value="1"/>
</dbReference>
<evidence type="ECO:0000313" key="11">
    <source>
        <dbReference type="Proteomes" id="UP001190700"/>
    </source>
</evidence>
<proteinExistence type="inferred from homology"/>
<reference evidence="10 11" key="1">
    <citation type="journal article" date="2015" name="Genome Biol. Evol.">
        <title>Comparative Genomics of a Bacterivorous Green Alga Reveals Evolutionary Causalities and Consequences of Phago-Mixotrophic Mode of Nutrition.</title>
        <authorList>
            <person name="Burns J.A."/>
            <person name="Paasch A."/>
            <person name="Narechania A."/>
            <person name="Kim E."/>
        </authorList>
    </citation>
    <scope>NUCLEOTIDE SEQUENCE [LARGE SCALE GENOMIC DNA]</scope>
    <source>
        <strain evidence="10 11">PLY_AMNH</strain>
    </source>
</reference>
<evidence type="ECO:0000256" key="5">
    <source>
        <dbReference type="ARBA" id="ARBA00022989"/>
    </source>
</evidence>
<feature type="transmembrane region" description="Helical" evidence="8">
    <location>
        <begin position="136"/>
        <end position="157"/>
    </location>
</feature>
<evidence type="ECO:0000256" key="2">
    <source>
        <dbReference type="ARBA" id="ARBA00005887"/>
    </source>
</evidence>
<feature type="transmembrane region" description="Helical" evidence="8">
    <location>
        <begin position="336"/>
        <end position="360"/>
    </location>
</feature>
<dbReference type="GO" id="GO:0097272">
    <property type="term" value="P:ammonium homeostasis"/>
    <property type="evidence" value="ECO:0007669"/>
    <property type="project" value="TreeGrafter"/>
</dbReference>
<evidence type="ECO:0000256" key="7">
    <source>
        <dbReference type="ARBA" id="ARBA00023177"/>
    </source>
</evidence>
<comment type="similarity">
    <text evidence="2">Belongs to the ammonia transporter channel (TC 1.A.11.2) family.</text>
</comment>
<evidence type="ECO:0000259" key="9">
    <source>
        <dbReference type="Pfam" id="PF00909"/>
    </source>
</evidence>
<feature type="transmembrane region" description="Helical" evidence="8">
    <location>
        <begin position="252"/>
        <end position="276"/>
    </location>
</feature>
<dbReference type="PANTHER" id="PTHR11730:SF6">
    <property type="entry name" value="AMMONIUM TRANSPORTER"/>
    <property type="match status" value="1"/>
</dbReference>
<dbReference type="GO" id="GO:0005886">
    <property type="term" value="C:plasma membrane"/>
    <property type="evidence" value="ECO:0007669"/>
    <property type="project" value="TreeGrafter"/>
</dbReference>
<dbReference type="EMBL" id="LGRX02002534">
    <property type="protein sequence ID" value="KAK3284031.1"/>
    <property type="molecule type" value="Genomic_DNA"/>
</dbReference>
<dbReference type="InterPro" id="IPR018047">
    <property type="entry name" value="Ammonium_transpt_CS"/>
</dbReference>
<dbReference type="InterPro" id="IPR029020">
    <property type="entry name" value="Ammonium/urea_transptr"/>
</dbReference>
<dbReference type="Proteomes" id="UP001190700">
    <property type="component" value="Unassembled WGS sequence"/>
</dbReference>
<comment type="caution">
    <text evidence="10">The sequence shown here is derived from an EMBL/GenBank/DDBJ whole genome shotgun (WGS) entry which is preliminary data.</text>
</comment>
<dbReference type="PROSITE" id="PS01219">
    <property type="entry name" value="AMMONIUM_TRANSP"/>
    <property type="match status" value="1"/>
</dbReference>
<evidence type="ECO:0000256" key="1">
    <source>
        <dbReference type="ARBA" id="ARBA00004141"/>
    </source>
</evidence>
<name>A0AAE0GV64_9CHLO</name>
<organism evidence="10 11">
    <name type="scientific">Cymbomonas tetramitiformis</name>
    <dbReference type="NCBI Taxonomy" id="36881"/>
    <lineage>
        <taxon>Eukaryota</taxon>
        <taxon>Viridiplantae</taxon>
        <taxon>Chlorophyta</taxon>
        <taxon>Pyramimonadophyceae</taxon>
        <taxon>Pyramimonadales</taxon>
        <taxon>Pyramimonadaceae</taxon>
        <taxon>Cymbomonas</taxon>
    </lineage>
</organism>
<dbReference type="Gene3D" id="1.10.3430.10">
    <property type="entry name" value="Ammonium transporter AmtB like domains"/>
    <property type="match status" value="1"/>
</dbReference>
<dbReference type="Pfam" id="PF00909">
    <property type="entry name" value="Ammonium_transp"/>
    <property type="match status" value="1"/>
</dbReference>
<keyword evidence="11" id="KW-1185">Reference proteome</keyword>
<feature type="transmembrane region" description="Helical" evidence="8">
    <location>
        <begin position="61"/>
        <end position="80"/>
    </location>
</feature>
<accession>A0AAE0GV64</accession>
<evidence type="ECO:0000256" key="8">
    <source>
        <dbReference type="SAM" id="Phobius"/>
    </source>
</evidence>
<evidence type="ECO:0000256" key="3">
    <source>
        <dbReference type="ARBA" id="ARBA00022448"/>
    </source>
</evidence>
<dbReference type="InterPro" id="IPR024041">
    <property type="entry name" value="NH4_transpt_AmtB-like_dom"/>
</dbReference>
<feature type="transmembrane region" description="Helical" evidence="8">
    <location>
        <begin position="177"/>
        <end position="199"/>
    </location>
</feature>
<keyword evidence="7" id="KW-0924">Ammonia transport</keyword>
<keyword evidence="5 8" id="KW-1133">Transmembrane helix</keyword>